<accession>A0A382DPA3</accession>
<name>A0A382DPA3_9ZZZZ</name>
<dbReference type="AlphaFoldDB" id="A0A382DPA3"/>
<protein>
    <submittedName>
        <fullName evidence="1">Uncharacterized protein</fullName>
    </submittedName>
</protein>
<proteinExistence type="predicted"/>
<dbReference type="EMBL" id="UINC01040130">
    <property type="protein sequence ID" value="SVB39571.1"/>
    <property type="molecule type" value="Genomic_DNA"/>
</dbReference>
<evidence type="ECO:0000313" key="1">
    <source>
        <dbReference type="EMBL" id="SVB39571.1"/>
    </source>
</evidence>
<reference evidence="1" key="1">
    <citation type="submission" date="2018-05" db="EMBL/GenBank/DDBJ databases">
        <authorList>
            <person name="Lanie J.A."/>
            <person name="Ng W.-L."/>
            <person name="Kazmierczak K.M."/>
            <person name="Andrzejewski T.M."/>
            <person name="Davidsen T.M."/>
            <person name="Wayne K.J."/>
            <person name="Tettelin H."/>
            <person name="Glass J.I."/>
            <person name="Rusch D."/>
            <person name="Podicherti R."/>
            <person name="Tsui H.-C.T."/>
            <person name="Winkler M.E."/>
        </authorList>
    </citation>
    <scope>NUCLEOTIDE SEQUENCE</scope>
</reference>
<sequence>MALNGLLGGSGVLLILRPHHLGSVQYGFAKVEPTIKGWNSMTVVTGMQIQIGNLDAFLAGWDAQADRLANYGATSSRVVQVMMGGEMAGRFNVANTWNDIDAAMTGCANNLADPETQKALQGIDAQMLGRTLSSVEHSVGDTSGQFGSFLTGTGDIPSEDDFAELVGRAWDIIGGACTGQMWTRRMAGPNGIGDWAVATYTDSLNDLMAASATLFSNPDQLALLAKTNSQLVGRLMFRKVA</sequence>
<gene>
    <name evidence="1" type="ORF">METZ01_LOCUS192425</name>
</gene>
<organism evidence="1">
    <name type="scientific">marine metagenome</name>
    <dbReference type="NCBI Taxonomy" id="408172"/>
    <lineage>
        <taxon>unclassified sequences</taxon>
        <taxon>metagenomes</taxon>
        <taxon>ecological metagenomes</taxon>
    </lineage>
</organism>